<protein>
    <recommendedName>
        <fullName evidence="1">SPOR domain-containing protein</fullName>
    </recommendedName>
</protein>
<dbReference type="GO" id="GO:0042834">
    <property type="term" value="F:peptidoglycan binding"/>
    <property type="evidence" value="ECO:0007669"/>
    <property type="project" value="InterPro"/>
</dbReference>
<dbReference type="AlphaFoldDB" id="A0A432MPD2"/>
<name>A0A432MPD2_9BACT</name>
<dbReference type="Proteomes" id="UP000280296">
    <property type="component" value="Unassembled WGS sequence"/>
</dbReference>
<comment type="caution">
    <text evidence="2">The sequence shown here is derived from an EMBL/GenBank/DDBJ whole genome shotgun (WGS) entry which is preliminary data.</text>
</comment>
<reference evidence="2 3" key="2">
    <citation type="submission" date="2019-01" db="EMBL/GenBank/DDBJ databases">
        <title>Tautonia sociabilis, a novel thermotolerant planctomycete of Isosphaeraceae family, isolated from a 4000 m deep subterranean habitat.</title>
        <authorList>
            <person name="Kovaleva O.L."/>
            <person name="Elcheninov A.G."/>
            <person name="Van Heerden E."/>
            <person name="Toshchakov S.V."/>
            <person name="Novikov A."/>
            <person name="Bonch-Osmolovskaya E.A."/>
            <person name="Kublanov I.V."/>
        </authorList>
    </citation>
    <scope>NUCLEOTIDE SEQUENCE [LARGE SCALE GENOMIC DNA]</scope>
    <source>
        <strain evidence="2 3">GM2012</strain>
    </source>
</reference>
<evidence type="ECO:0000259" key="1">
    <source>
        <dbReference type="Pfam" id="PF05036"/>
    </source>
</evidence>
<evidence type="ECO:0000313" key="3">
    <source>
        <dbReference type="Proteomes" id="UP000280296"/>
    </source>
</evidence>
<organism evidence="2 3">
    <name type="scientific">Tautonia sociabilis</name>
    <dbReference type="NCBI Taxonomy" id="2080755"/>
    <lineage>
        <taxon>Bacteria</taxon>
        <taxon>Pseudomonadati</taxon>
        <taxon>Planctomycetota</taxon>
        <taxon>Planctomycetia</taxon>
        <taxon>Isosphaerales</taxon>
        <taxon>Isosphaeraceae</taxon>
        <taxon>Tautonia</taxon>
    </lineage>
</organism>
<dbReference type="InterPro" id="IPR007730">
    <property type="entry name" value="SPOR-like_dom"/>
</dbReference>
<gene>
    <name evidence="2" type="ORF">TsocGM_02255</name>
</gene>
<reference evidence="2 3" key="1">
    <citation type="submission" date="2018-12" db="EMBL/GenBank/DDBJ databases">
        <authorList>
            <person name="Toschakov S.V."/>
        </authorList>
    </citation>
    <scope>NUCLEOTIDE SEQUENCE [LARGE SCALE GENOMIC DNA]</scope>
    <source>
        <strain evidence="2 3">GM2012</strain>
    </source>
</reference>
<dbReference type="RefSeq" id="WP_126723698.1">
    <property type="nucleotide sequence ID" value="NZ_RYZH01000003.1"/>
</dbReference>
<proteinExistence type="predicted"/>
<keyword evidence="3" id="KW-1185">Reference proteome</keyword>
<sequence length="125" mass="13381">MWTCRNCSAQSEVAEEVCPSCGSVEVELTAADELATTVAGTVFEDGSTEFDLSSLPDPAPAIVECFIAVSEAEASAVANRLRDLGISVQVTHDADDRGDPVHRVRVPFVDLGRALAVVDLLHRRR</sequence>
<evidence type="ECO:0000313" key="2">
    <source>
        <dbReference type="EMBL" id="RUL89262.1"/>
    </source>
</evidence>
<accession>A0A432MPD2</accession>
<feature type="domain" description="SPOR" evidence="1">
    <location>
        <begin position="69"/>
        <end position="122"/>
    </location>
</feature>
<dbReference type="EMBL" id="RYZH01000003">
    <property type="protein sequence ID" value="RUL89262.1"/>
    <property type="molecule type" value="Genomic_DNA"/>
</dbReference>
<dbReference type="OrthoDB" id="9862693at2"/>
<dbReference type="Pfam" id="PF05036">
    <property type="entry name" value="SPOR"/>
    <property type="match status" value="1"/>
</dbReference>